<proteinExistence type="predicted"/>
<dbReference type="AlphaFoldDB" id="A0A8J8T2I5"/>
<reference evidence="2" key="1">
    <citation type="submission" date="2019-06" db="EMBL/GenBank/DDBJ databases">
        <authorList>
            <person name="Zheng W."/>
        </authorList>
    </citation>
    <scope>NUCLEOTIDE SEQUENCE</scope>
    <source>
        <strain evidence="2">QDHG01</strain>
    </source>
</reference>
<feature type="compositionally biased region" description="Basic and acidic residues" evidence="1">
    <location>
        <begin position="48"/>
        <end position="57"/>
    </location>
</feature>
<dbReference type="Proteomes" id="UP000785679">
    <property type="component" value="Unassembled WGS sequence"/>
</dbReference>
<name>A0A8J8T2I5_HALGN</name>
<feature type="region of interest" description="Disordered" evidence="1">
    <location>
        <begin position="1"/>
        <end position="88"/>
    </location>
</feature>
<keyword evidence="3" id="KW-1185">Reference proteome</keyword>
<evidence type="ECO:0000313" key="2">
    <source>
        <dbReference type="EMBL" id="TNV79879.1"/>
    </source>
</evidence>
<comment type="caution">
    <text evidence="2">The sequence shown here is derived from an EMBL/GenBank/DDBJ whole genome shotgun (WGS) entry which is preliminary data.</text>
</comment>
<organism evidence="2 3">
    <name type="scientific">Halteria grandinella</name>
    <dbReference type="NCBI Taxonomy" id="5974"/>
    <lineage>
        <taxon>Eukaryota</taxon>
        <taxon>Sar</taxon>
        <taxon>Alveolata</taxon>
        <taxon>Ciliophora</taxon>
        <taxon>Intramacronucleata</taxon>
        <taxon>Spirotrichea</taxon>
        <taxon>Stichotrichia</taxon>
        <taxon>Sporadotrichida</taxon>
        <taxon>Halteriidae</taxon>
        <taxon>Halteria</taxon>
    </lineage>
</organism>
<dbReference type="EMBL" id="RRYP01008287">
    <property type="protein sequence ID" value="TNV79879.1"/>
    <property type="molecule type" value="Genomic_DNA"/>
</dbReference>
<gene>
    <name evidence="2" type="ORF">FGO68_gene15485</name>
</gene>
<evidence type="ECO:0000313" key="3">
    <source>
        <dbReference type="Proteomes" id="UP000785679"/>
    </source>
</evidence>
<protein>
    <submittedName>
        <fullName evidence="2">Uncharacterized protein</fullName>
    </submittedName>
</protein>
<sequence length="144" mass="14289">MLAAAAASEQGKQGQSIESARHRRSSNEKMRTRPRKQAGGMIQGSDTAADRHGREAPGIDPGSEGGGTTRGVTPGIGGTPGSDPGGGVIALTAEGAIASTIGDTALTHRIHQPALPLLPLAQALAKGDAGMATVKSAPTPADPV</sequence>
<feature type="compositionally biased region" description="Gly residues" evidence="1">
    <location>
        <begin position="63"/>
        <end position="88"/>
    </location>
</feature>
<accession>A0A8J8T2I5</accession>
<evidence type="ECO:0000256" key="1">
    <source>
        <dbReference type="SAM" id="MobiDB-lite"/>
    </source>
</evidence>